<evidence type="ECO:0000313" key="2">
    <source>
        <dbReference type="Proteomes" id="UP001148662"/>
    </source>
</evidence>
<protein>
    <submittedName>
        <fullName evidence="1">Uncharacterized protein</fullName>
    </submittedName>
</protein>
<comment type="caution">
    <text evidence="1">The sequence shown here is derived from an EMBL/GenBank/DDBJ whole genome shotgun (WGS) entry which is preliminary data.</text>
</comment>
<evidence type="ECO:0000313" key="1">
    <source>
        <dbReference type="EMBL" id="KAJ3522696.1"/>
    </source>
</evidence>
<keyword evidence="2" id="KW-1185">Reference proteome</keyword>
<accession>A0ACC1RME0</accession>
<dbReference type="Proteomes" id="UP001148662">
    <property type="component" value="Unassembled WGS sequence"/>
</dbReference>
<dbReference type="EMBL" id="JANHOG010002510">
    <property type="protein sequence ID" value="KAJ3522696.1"/>
    <property type="molecule type" value="Genomic_DNA"/>
</dbReference>
<reference evidence="1" key="1">
    <citation type="submission" date="2022-07" db="EMBL/GenBank/DDBJ databases">
        <title>Genome Sequence of Phlebia brevispora.</title>
        <authorList>
            <person name="Buettner E."/>
        </authorList>
    </citation>
    <scope>NUCLEOTIDE SEQUENCE</scope>
    <source>
        <strain evidence="1">MPL23</strain>
    </source>
</reference>
<proteinExistence type="predicted"/>
<gene>
    <name evidence="1" type="ORF">NM688_g8839</name>
</gene>
<organism evidence="1 2">
    <name type="scientific">Phlebia brevispora</name>
    <dbReference type="NCBI Taxonomy" id="194682"/>
    <lineage>
        <taxon>Eukaryota</taxon>
        <taxon>Fungi</taxon>
        <taxon>Dikarya</taxon>
        <taxon>Basidiomycota</taxon>
        <taxon>Agaricomycotina</taxon>
        <taxon>Agaricomycetes</taxon>
        <taxon>Polyporales</taxon>
        <taxon>Meruliaceae</taxon>
        <taxon>Phlebia</taxon>
    </lineage>
</organism>
<name>A0ACC1RME0_9APHY</name>
<sequence>MRKRFGLRACTAVNVGGGATPNWEENKLSRIPLRWMIRECFNCNTGILFDARMLQRIGLPVFKNALGEPELAPLYKFTPAPAPVKPYSRPVRKAWWKVLFAALWCPFALIGRLLFSWNKKPQKPEHWDGEEPPEFDLVDIPEDYELQNDLADSRTETHDQLEKKFLWVLLDWFPQRVKKQKAIINKLESGDSYKWLWNRGSGRKIPKTEIEEGLQVHRTVKMRLEQLGEAYAPQARPNIHIARVDEAGNKIKEPRRMTHYEWNNPNPEQWKWVGECELPKN</sequence>